<dbReference type="Proteomes" id="UP001162131">
    <property type="component" value="Unassembled WGS sequence"/>
</dbReference>
<keyword evidence="2" id="KW-1185">Reference proteome</keyword>
<comment type="caution">
    <text evidence="1">The sequence shown here is derived from an EMBL/GenBank/DDBJ whole genome shotgun (WGS) entry which is preliminary data.</text>
</comment>
<gene>
    <name evidence="1" type="ORF">BSTOLATCC_MIC54036</name>
</gene>
<accession>A0AAU9K083</accession>
<organism evidence="1 2">
    <name type="scientific">Blepharisma stoltei</name>
    <dbReference type="NCBI Taxonomy" id="1481888"/>
    <lineage>
        <taxon>Eukaryota</taxon>
        <taxon>Sar</taxon>
        <taxon>Alveolata</taxon>
        <taxon>Ciliophora</taxon>
        <taxon>Postciliodesmatophora</taxon>
        <taxon>Heterotrichea</taxon>
        <taxon>Heterotrichida</taxon>
        <taxon>Blepharismidae</taxon>
        <taxon>Blepharisma</taxon>
    </lineage>
</organism>
<protein>
    <submittedName>
        <fullName evidence="1">Uncharacterized protein</fullName>
    </submittedName>
</protein>
<dbReference type="AlphaFoldDB" id="A0AAU9K083"/>
<evidence type="ECO:0000313" key="1">
    <source>
        <dbReference type="EMBL" id="CAG9331982.1"/>
    </source>
</evidence>
<proteinExistence type="predicted"/>
<sequence length="126" mass="14797">MENFSSKKVDATLEEDKFNVFYKDFYEVKLKPYIKKVKYNNFNCSVSCINDKEVNQECLANCGVKEKNFFQHIEDLLLPRIAHYEKCFDACEGKEDNAKCVEKCCSETLELLKQIDVHKEMGQFIN</sequence>
<dbReference type="EMBL" id="CAJZBQ010000053">
    <property type="protein sequence ID" value="CAG9331982.1"/>
    <property type="molecule type" value="Genomic_DNA"/>
</dbReference>
<reference evidence="1" key="1">
    <citation type="submission" date="2021-09" db="EMBL/GenBank/DDBJ databases">
        <authorList>
            <consortium name="AG Swart"/>
            <person name="Singh M."/>
            <person name="Singh A."/>
            <person name="Seah K."/>
            <person name="Emmerich C."/>
        </authorList>
    </citation>
    <scope>NUCLEOTIDE SEQUENCE</scope>
    <source>
        <strain evidence="1">ATCC30299</strain>
    </source>
</reference>
<name>A0AAU9K083_9CILI</name>
<evidence type="ECO:0000313" key="2">
    <source>
        <dbReference type="Proteomes" id="UP001162131"/>
    </source>
</evidence>